<keyword evidence="3" id="KW-1185">Reference proteome</keyword>
<proteinExistence type="predicted"/>
<evidence type="ECO:0000313" key="3">
    <source>
        <dbReference type="Proteomes" id="UP000186110"/>
    </source>
</evidence>
<evidence type="ECO:0000256" key="1">
    <source>
        <dbReference type="SAM" id="Phobius"/>
    </source>
</evidence>
<evidence type="ECO:0008006" key="4">
    <source>
        <dbReference type="Google" id="ProtNLM"/>
    </source>
</evidence>
<feature type="transmembrane region" description="Helical" evidence="1">
    <location>
        <begin position="271"/>
        <end position="288"/>
    </location>
</feature>
<keyword evidence="1" id="KW-1133">Transmembrane helix</keyword>
<dbReference type="AlphaFoldDB" id="A0A1P8K6C2"/>
<gene>
    <name evidence="2" type="ORF">RS694_02575</name>
</gene>
<dbReference type="Proteomes" id="UP000186110">
    <property type="component" value="Chromosome"/>
</dbReference>
<dbReference type="KEGG" id="rsb:RS694_02575"/>
<accession>A0A1P8K6C2</accession>
<feature type="transmembrane region" description="Helical" evidence="1">
    <location>
        <begin position="300"/>
        <end position="322"/>
    </location>
</feature>
<feature type="transmembrane region" description="Helical" evidence="1">
    <location>
        <begin position="63"/>
        <end position="81"/>
    </location>
</feature>
<organism evidence="2 3">
    <name type="scientific">Rhodoferax saidenbachensis</name>
    <dbReference type="NCBI Taxonomy" id="1484693"/>
    <lineage>
        <taxon>Bacteria</taxon>
        <taxon>Pseudomonadati</taxon>
        <taxon>Pseudomonadota</taxon>
        <taxon>Betaproteobacteria</taxon>
        <taxon>Burkholderiales</taxon>
        <taxon>Comamonadaceae</taxon>
        <taxon>Rhodoferax</taxon>
    </lineage>
</organism>
<feature type="transmembrane region" description="Helical" evidence="1">
    <location>
        <begin position="129"/>
        <end position="160"/>
    </location>
</feature>
<protein>
    <recommendedName>
        <fullName evidence="4">Glycosyltransferase RgtA/B/C/D-like domain-containing protein</fullName>
    </recommendedName>
</protein>
<feature type="transmembrane region" description="Helical" evidence="1">
    <location>
        <begin position="172"/>
        <end position="190"/>
    </location>
</feature>
<name>A0A1P8K6C2_9BURK</name>
<reference evidence="2 3" key="1">
    <citation type="submission" date="2017-01" db="EMBL/GenBank/DDBJ databases">
        <authorList>
            <person name="Mah S.A."/>
            <person name="Swanson W.J."/>
            <person name="Moy G.W."/>
            <person name="Vacquier V.D."/>
        </authorList>
    </citation>
    <scope>NUCLEOTIDE SEQUENCE [LARGE SCALE GENOMIC DNA]</scope>
    <source>
        <strain evidence="2 3">DSM 22694</strain>
    </source>
</reference>
<dbReference type="RefSeq" id="WP_029708926.1">
    <property type="nucleotide sequence ID" value="NZ_CP019239.1"/>
</dbReference>
<sequence length="610" mass="67424">MVVYLLDMGYESSLRGLDLSWHVMLGYAYENKLQRGTQIIFNYGPLSFIESGIYFEQSHVEKLLYRAVYLLTLGVGCFSVLRIRSVWALLAWCGLTLYLIMWRDVYLLLPALLLCHHECRRQPGNGAQLALSILLAFGAAFACLVKANAMFFTVPAIVLASIYRFTVRDYRPIVPVCFVLSTLLLFWLSGQELSGFFEFLRGYVDVSRAYNADMGLPAPWALHAAFVVGAAAVVAATLRLTSPASTVLSLLTLGYLLVAYKMGFVRHGEHPQAAFLALAVISAIQLWTPSSDVLGRNQRWVLAAVAIAAAAFVASSAVPASLPPYGDANKGFASVLQYRVRYLLDPTFRAAKDFEERRRFAVAFDAARSAIPFDAIEGPVDVFPFEFSLAYASGLPIATRPAFQSYFATSRYMTERNAEFLASPQAPRSVIFSIVPMDGRYAALEDPLTVGAYRRYYQVDRQKPDALLLTRRAHPLTQSQSCWHMQADVNQPLPVPAIRPDQAVWAHIALDPNWVGQVTSVLTGPPVLRMAVTTSAGRSDFRFLREAGEVGFLLSPTLGSTEAAARFFKGESRPEERVLSLMVLPADGLIPAFGNRIPVKLCVLSWAEGR</sequence>
<keyword evidence="1" id="KW-0812">Transmembrane</keyword>
<dbReference type="STRING" id="1484693.RS694_02575"/>
<feature type="transmembrane region" description="Helical" evidence="1">
    <location>
        <begin position="220"/>
        <end position="240"/>
    </location>
</feature>
<dbReference type="EMBL" id="CP019239">
    <property type="protein sequence ID" value="APW41544.1"/>
    <property type="molecule type" value="Genomic_DNA"/>
</dbReference>
<dbReference type="eggNOG" id="COG1269">
    <property type="taxonomic scope" value="Bacteria"/>
</dbReference>
<evidence type="ECO:0000313" key="2">
    <source>
        <dbReference type="EMBL" id="APW41544.1"/>
    </source>
</evidence>
<keyword evidence="1" id="KW-0472">Membrane</keyword>
<feature type="transmembrane region" description="Helical" evidence="1">
    <location>
        <begin position="247"/>
        <end position="265"/>
    </location>
</feature>
<feature type="transmembrane region" description="Helical" evidence="1">
    <location>
        <begin position="88"/>
        <end position="109"/>
    </location>
</feature>